<organism evidence="1 2">
    <name type="scientific">Chara braunii</name>
    <name type="common">Braun's stonewort</name>
    <dbReference type="NCBI Taxonomy" id="69332"/>
    <lineage>
        <taxon>Eukaryota</taxon>
        <taxon>Viridiplantae</taxon>
        <taxon>Streptophyta</taxon>
        <taxon>Charophyceae</taxon>
        <taxon>Charales</taxon>
        <taxon>Characeae</taxon>
        <taxon>Chara</taxon>
    </lineage>
</organism>
<accession>A0A388K758</accession>
<dbReference type="AlphaFoldDB" id="A0A388K758"/>
<protein>
    <submittedName>
        <fullName evidence="1">Uncharacterized protein</fullName>
    </submittedName>
</protein>
<comment type="caution">
    <text evidence="1">The sequence shown here is derived from an EMBL/GenBank/DDBJ whole genome shotgun (WGS) entry which is preliminary data.</text>
</comment>
<dbReference type="EMBL" id="BFEA01000066">
    <property type="protein sequence ID" value="GBG65859.1"/>
    <property type="molecule type" value="Genomic_DNA"/>
</dbReference>
<proteinExistence type="predicted"/>
<evidence type="ECO:0000313" key="2">
    <source>
        <dbReference type="Proteomes" id="UP000265515"/>
    </source>
</evidence>
<reference evidence="1 2" key="1">
    <citation type="journal article" date="2018" name="Cell">
        <title>The Chara Genome: Secondary Complexity and Implications for Plant Terrestrialization.</title>
        <authorList>
            <person name="Nishiyama T."/>
            <person name="Sakayama H."/>
            <person name="Vries J.D."/>
            <person name="Buschmann H."/>
            <person name="Saint-Marcoux D."/>
            <person name="Ullrich K.K."/>
            <person name="Haas F.B."/>
            <person name="Vanderstraeten L."/>
            <person name="Becker D."/>
            <person name="Lang D."/>
            <person name="Vosolsobe S."/>
            <person name="Rombauts S."/>
            <person name="Wilhelmsson P.K.I."/>
            <person name="Janitza P."/>
            <person name="Kern R."/>
            <person name="Heyl A."/>
            <person name="Rumpler F."/>
            <person name="Villalobos L.I.A.C."/>
            <person name="Clay J.M."/>
            <person name="Skokan R."/>
            <person name="Toyoda A."/>
            <person name="Suzuki Y."/>
            <person name="Kagoshima H."/>
            <person name="Schijlen E."/>
            <person name="Tajeshwar N."/>
            <person name="Catarino B."/>
            <person name="Hetherington A.J."/>
            <person name="Saltykova A."/>
            <person name="Bonnot C."/>
            <person name="Breuninger H."/>
            <person name="Symeonidi A."/>
            <person name="Radhakrishnan G.V."/>
            <person name="Van Nieuwerburgh F."/>
            <person name="Deforce D."/>
            <person name="Chang C."/>
            <person name="Karol K.G."/>
            <person name="Hedrich R."/>
            <person name="Ulvskov P."/>
            <person name="Glockner G."/>
            <person name="Delwiche C.F."/>
            <person name="Petrasek J."/>
            <person name="Van de Peer Y."/>
            <person name="Friml J."/>
            <person name="Beilby M."/>
            <person name="Dolan L."/>
            <person name="Kohara Y."/>
            <person name="Sugano S."/>
            <person name="Fujiyama A."/>
            <person name="Delaux P.-M."/>
            <person name="Quint M."/>
            <person name="TheiBen G."/>
            <person name="Hagemann M."/>
            <person name="Harholt J."/>
            <person name="Dunand C."/>
            <person name="Zachgo S."/>
            <person name="Langdale J."/>
            <person name="Maumus F."/>
            <person name="Straeten D.V.D."/>
            <person name="Gould S.B."/>
            <person name="Rensing S.A."/>
        </authorList>
    </citation>
    <scope>NUCLEOTIDE SEQUENCE [LARGE SCALE GENOMIC DNA]</scope>
    <source>
        <strain evidence="1 2">S276</strain>
    </source>
</reference>
<dbReference type="Gramene" id="GBG65859">
    <property type="protein sequence ID" value="GBG65859"/>
    <property type="gene ID" value="CBR_g53832"/>
</dbReference>
<evidence type="ECO:0000313" key="1">
    <source>
        <dbReference type="EMBL" id="GBG65859.1"/>
    </source>
</evidence>
<sequence>MQCTILEYLAASRPARDELQMIMRKTHILLGDEVQMTSKPEVPSVAVSGVCAKAECAAIVYLDGMEGVPPDKFYILGSGTMETILNYEVVLHGVIDNGSEAVIIDEDSLCD</sequence>
<gene>
    <name evidence="1" type="ORF">CBR_g53832</name>
</gene>
<dbReference type="Proteomes" id="UP000265515">
    <property type="component" value="Unassembled WGS sequence"/>
</dbReference>
<name>A0A388K758_CHABU</name>
<keyword evidence="2" id="KW-1185">Reference proteome</keyword>
<dbReference type="OrthoDB" id="5535068at2759"/>